<dbReference type="Proteomes" id="UP000053144">
    <property type="component" value="Chromosome 7"/>
</dbReference>
<proteinExistence type="predicted"/>
<feature type="region of interest" description="Disordered" evidence="1">
    <location>
        <begin position="1"/>
        <end position="23"/>
    </location>
</feature>
<reference evidence="3" key="1">
    <citation type="journal article" date="2015" name="Proc. Natl. Acad. Sci. U.S.A.">
        <title>Genome sequencing of adzuki bean (Vigna angularis) provides insight into high starch and low fat accumulation and domestication.</title>
        <authorList>
            <person name="Yang K."/>
            <person name="Tian Z."/>
            <person name="Chen C."/>
            <person name="Luo L."/>
            <person name="Zhao B."/>
            <person name="Wang Z."/>
            <person name="Yu L."/>
            <person name="Li Y."/>
            <person name="Sun Y."/>
            <person name="Li W."/>
            <person name="Chen Y."/>
            <person name="Li Y."/>
            <person name="Zhang Y."/>
            <person name="Ai D."/>
            <person name="Zhao J."/>
            <person name="Shang C."/>
            <person name="Ma Y."/>
            <person name="Wu B."/>
            <person name="Wang M."/>
            <person name="Gao L."/>
            <person name="Sun D."/>
            <person name="Zhang P."/>
            <person name="Guo F."/>
            <person name="Wang W."/>
            <person name="Li Y."/>
            <person name="Wang J."/>
            <person name="Varshney R.K."/>
            <person name="Wang J."/>
            <person name="Ling H.Q."/>
            <person name="Wan P."/>
        </authorList>
    </citation>
    <scope>NUCLEOTIDE SEQUENCE</scope>
    <source>
        <strain evidence="3">cv. Jingnong 6</strain>
    </source>
</reference>
<evidence type="ECO:0000313" key="2">
    <source>
        <dbReference type="EMBL" id="KOM48674.1"/>
    </source>
</evidence>
<organism evidence="2 3">
    <name type="scientific">Phaseolus angularis</name>
    <name type="common">Azuki bean</name>
    <name type="synonym">Vigna angularis</name>
    <dbReference type="NCBI Taxonomy" id="3914"/>
    <lineage>
        <taxon>Eukaryota</taxon>
        <taxon>Viridiplantae</taxon>
        <taxon>Streptophyta</taxon>
        <taxon>Embryophyta</taxon>
        <taxon>Tracheophyta</taxon>
        <taxon>Spermatophyta</taxon>
        <taxon>Magnoliopsida</taxon>
        <taxon>eudicotyledons</taxon>
        <taxon>Gunneridae</taxon>
        <taxon>Pentapetalae</taxon>
        <taxon>rosids</taxon>
        <taxon>fabids</taxon>
        <taxon>Fabales</taxon>
        <taxon>Fabaceae</taxon>
        <taxon>Papilionoideae</taxon>
        <taxon>50 kb inversion clade</taxon>
        <taxon>NPAAA clade</taxon>
        <taxon>indigoferoid/millettioid clade</taxon>
        <taxon>Phaseoleae</taxon>
        <taxon>Vigna</taxon>
    </lineage>
</organism>
<gene>
    <name evidence="2" type="ORF">LR48_Vigan07g237800</name>
</gene>
<protein>
    <submittedName>
        <fullName evidence="2">Uncharacterized protein</fullName>
    </submittedName>
</protein>
<name>A0A0L9V1P1_PHAAN</name>
<sequence length="66" mass="7157">MAGVPNEKRDESGESRSDVRDVGEMRVMMMEVVDMAEVNMVEDNGGGVGRSNVAVGNGRARDARWS</sequence>
<feature type="region of interest" description="Disordered" evidence="1">
    <location>
        <begin position="42"/>
        <end position="66"/>
    </location>
</feature>
<dbReference type="AlphaFoldDB" id="A0A0L9V1P1"/>
<evidence type="ECO:0000313" key="3">
    <source>
        <dbReference type="Proteomes" id="UP000053144"/>
    </source>
</evidence>
<accession>A0A0L9V1P1</accession>
<dbReference type="EMBL" id="CM003377">
    <property type="protein sequence ID" value="KOM48674.1"/>
    <property type="molecule type" value="Genomic_DNA"/>
</dbReference>
<dbReference type="Gramene" id="KOM48674">
    <property type="protein sequence ID" value="KOM48674"/>
    <property type="gene ID" value="LR48_Vigan07g237800"/>
</dbReference>
<evidence type="ECO:0000256" key="1">
    <source>
        <dbReference type="SAM" id="MobiDB-lite"/>
    </source>
</evidence>